<organism evidence="2 3">
    <name type="scientific">Duganella callida</name>
    <dbReference type="NCBI Taxonomy" id="2561932"/>
    <lineage>
        <taxon>Bacteria</taxon>
        <taxon>Pseudomonadati</taxon>
        <taxon>Pseudomonadota</taxon>
        <taxon>Betaproteobacteria</taxon>
        <taxon>Burkholderiales</taxon>
        <taxon>Oxalobacteraceae</taxon>
        <taxon>Telluria group</taxon>
        <taxon>Duganella</taxon>
    </lineage>
</organism>
<proteinExistence type="predicted"/>
<dbReference type="EMBL" id="SPVG01000276">
    <property type="protein sequence ID" value="TFW13284.1"/>
    <property type="molecule type" value="Genomic_DNA"/>
</dbReference>
<keyword evidence="3" id="KW-1185">Reference proteome</keyword>
<sequence length="476" mass="51142">MAGIIASVLAAAGDAGVQSINQEIQRRDQADRDATLAQQQKERDEAMAKLQTQKEMTILAFQKEARIAEYNQMREERAARINKASDDIAQAQANNIYTAHDNALAGDTGTGTPLTPAQKAVINQTAGDVAANKPATIASAFDEFKRDPETYIRAAIHTGDLDPSQVAHLFSQDKAIRRQEMAQQQGFDHDLEIQRKSQDFQRGEREKDRAVSAAAKAMDPAVIELNAQAIADGRLAPLSGSALRSPGASAIMARALQINPKLSATDYAVALKGGKDFGTGTIGSSVRSFSVALDHINTLQDAVRALNSGDVRLINKLGNTLAQATGNPAPTDVDAVRHLVGDEISKSVLNGPGAVADRQKIASTLDLSASPAQWEGVINRYKQLMVGQLDGYRRQYRAATGKDDFDQKYLSDEGRALLDKLHPKEGAPTTATKVPSPFYPQKSRPSLDEIFGDAGAQPSSPTSRTLTYDPKTGGFH</sequence>
<accession>A0A4Y9RW18</accession>
<feature type="compositionally biased region" description="Polar residues" evidence="1">
    <location>
        <begin position="457"/>
        <end position="466"/>
    </location>
</feature>
<feature type="region of interest" description="Disordered" evidence="1">
    <location>
        <begin position="422"/>
        <end position="476"/>
    </location>
</feature>
<dbReference type="AlphaFoldDB" id="A0A4Y9RW18"/>
<comment type="caution">
    <text evidence="2">The sequence shown here is derived from an EMBL/GenBank/DDBJ whole genome shotgun (WGS) entry which is preliminary data.</text>
</comment>
<dbReference type="Proteomes" id="UP000297729">
    <property type="component" value="Unassembled WGS sequence"/>
</dbReference>
<evidence type="ECO:0000313" key="2">
    <source>
        <dbReference type="EMBL" id="TFW13284.1"/>
    </source>
</evidence>
<feature type="region of interest" description="Disordered" evidence="1">
    <location>
        <begin position="24"/>
        <end position="49"/>
    </location>
</feature>
<reference evidence="2 3" key="1">
    <citation type="submission" date="2019-03" db="EMBL/GenBank/DDBJ databases">
        <title>Draft Genome Sequence of Duganella callidus sp. nov., a Novel Duganella Species Isolated from Cultivated Soil.</title>
        <authorList>
            <person name="Raths R."/>
            <person name="Peta V."/>
            <person name="Bucking H."/>
        </authorList>
    </citation>
    <scope>NUCLEOTIDE SEQUENCE [LARGE SCALE GENOMIC DNA]</scope>
    <source>
        <strain evidence="2 3">DN04</strain>
    </source>
</reference>
<dbReference type="OrthoDB" id="8781631at2"/>
<dbReference type="RefSeq" id="WP_135205055.1">
    <property type="nucleotide sequence ID" value="NZ_SPVG01000276.1"/>
</dbReference>
<evidence type="ECO:0000313" key="3">
    <source>
        <dbReference type="Proteomes" id="UP000297729"/>
    </source>
</evidence>
<name>A0A4Y9RW18_9BURK</name>
<gene>
    <name evidence="2" type="ORF">E4L98_29220</name>
</gene>
<evidence type="ECO:0000256" key="1">
    <source>
        <dbReference type="SAM" id="MobiDB-lite"/>
    </source>
</evidence>
<feature type="compositionally biased region" description="Basic and acidic residues" evidence="1">
    <location>
        <begin position="24"/>
        <end position="47"/>
    </location>
</feature>
<protein>
    <submittedName>
        <fullName evidence="2">Uncharacterized protein</fullName>
    </submittedName>
</protein>